<reference evidence="2" key="1">
    <citation type="submission" date="2018-04" db="EMBL/GenBank/DDBJ databases">
        <title>Draft genome sequence of the Candidatus Spirobacillus cienkowskii, a pathogen of freshwater Daphnia species, reconstructed from hemolymph metagenomic reads.</title>
        <authorList>
            <person name="Bresciani L."/>
            <person name="Lemos L.N."/>
            <person name="Wale N."/>
            <person name="Lin J.Y."/>
            <person name="Fernandes G.R."/>
            <person name="Duffy M.A."/>
            <person name="Rodrigues J.M."/>
        </authorList>
    </citation>
    <scope>NUCLEOTIDE SEQUENCE [LARGE SCALE GENOMIC DNA]</scope>
    <source>
        <strain evidence="2">Binning01</strain>
    </source>
</reference>
<gene>
    <name evidence="2" type="ORF">DCC88_00370</name>
</gene>
<dbReference type="InterPro" id="IPR016913">
    <property type="entry name" value="UCP029215"/>
</dbReference>
<feature type="coiled-coil region" evidence="1">
    <location>
        <begin position="224"/>
        <end position="272"/>
    </location>
</feature>
<dbReference type="Pfam" id="PF09979">
    <property type="entry name" value="DUF2213"/>
    <property type="match status" value="1"/>
</dbReference>
<sequence>MSSCYSFIKLNTDKPKITENGFLIAKVTATKTGVFPYIEQNGKIRRELRLPEEVFNKGSMESLANISFTDMHPFEAVHAFNSSKYTKGLTGNVVKQNNDLLETELTVFDGQTIENIINGKIEVSAGYKRDLEYKSGVYNGQSYDCIQRNIRYNHLACVDKGRANFGDELRRVKINLDSIEDISFEVLETVDKQNKGEMTVKLVLDGLEIECGDANLALAVQNKINKDSVKFAELKNLNNELKKQNDIIRAEKDAITLNLDSINKQFEELKKTPKLDDKLIFDKANELLEVKTFITKALPKLNIDGLSADEMRQQFVSEKFGNEHVKDKSIEYIKASFDAFKKMNAISNTDAETKGIVNHFQNSSTNSFVNSREKFRQKFSLVKNDEN</sequence>
<dbReference type="Proteomes" id="UP000253934">
    <property type="component" value="Unassembled WGS sequence"/>
</dbReference>
<evidence type="ECO:0000313" key="2">
    <source>
        <dbReference type="EMBL" id="RDB37415.1"/>
    </source>
</evidence>
<dbReference type="EMBL" id="QOVW01000001">
    <property type="protein sequence ID" value="RDB37415.1"/>
    <property type="molecule type" value="Genomic_DNA"/>
</dbReference>
<protein>
    <submittedName>
        <fullName evidence="2">DUF2213 domain-containing protein</fullName>
    </submittedName>
</protein>
<accession>A0A369KXH2</accession>
<organism evidence="2 3">
    <name type="scientific">Spirobacillus cienkowskii</name>
    <dbReference type="NCBI Taxonomy" id="495820"/>
    <lineage>
        <taxon>Bacteria</taxon>
        <taxon>Pseudomonadati</taxon>
        <taxon>Bdellovibrionota</taxon>
        <taxon>Oligoflexia</taxon>
        <taxon>Silvanigrellales</taxon>
        <taxon>Spirobacillus</taxon>
    </lineage>
</organism>
<keyword evidence="3" id="KW-1185">Reference proteome</keyword>
<proteinExistence type="predicted"/>
<dbReference type="AlphaFoldDB" id="A0A369KXH2"/>
<comment type="caution">
    <text evidence="2">The sequence shown here is derived from an EMBL/GenBank/DDBJ whole genome shotgun (WGS) entry which is preliminary data.</text>
</comment>
<name>A0A369KXH2_9BACT</name>
<evidence type="ECO:0000256" key="1">
    <source>
        <dbReference type="SAM" id="Coils"/>
    </source>
</evidence>
<dbReference type="PIRSF" id="PIRSF029215">
    <property type="entry name" value="UCP029215"/>
    <property type="match status" value="1"/>
</dbReference>
<keyword evidence="1" id="KW-0175">Coiled coil</keyword>
<evidence type="ECO:0000313" key="3">
    <source>
        <dbReference type="Proteomes" id="UP000253934"/>
    </source>
</evidence>